<dbReference type="Proteomes" id="UP001515480">
    <property type="component" value="Unassembled WGS sequence"/>
</dbReference>
<protein>
    <submittedName>
        <fullName evidence="1">Uncharacterized protein</fullName>
    </submittedName>
</protein>
<evidence type="ECO:0000313" key="2">
    <source>
        <dbReference type="Proteomes" id="UP001515480"/>
    </source>
</evidence>
<dbReference type="AlphaFoldDB" id="A0AB34IRX4"/>
<dbReference type="EMBL" id="JBGBPQ010000021">
    <property type="protein sequence ID" value="KAL1503920.1"/>
    <property type="molecule type" value="Genomic_DNA"/>
</dbReference>
<reference evidence="1 2" key="1">
    <citation type="journal article" date="2024" name="Science">
        <title>Giant polyketide synthase enzymes in the biosynthesis of giant marine polyether toxins.</title>
        <authorList>
            <person name="Fallon T.R."/>
            <person name="Shende V.V."/>
            <person name="Wierzbicki I.H."/>
            <person name="Pendleton A.L."/>
            <person name="Watervoot N.F."/>
            <person name="Auber R.P."/>
            <person name="Gonzalez D.J."/>
            <person name="Wisecaver J.H."/>
            <person name="Moore B.S."/>
        </authorList>
    </citation>
    <scope>NUCLEOTIDE SEQUENCE [LARGE SCALE GENOMIC DNA]</scope>
    <source>
        <strain evidence="1 2">12B1</strain>
    </source>
</reference>
<comment type="caution">
    <text evidence="1">The sequence shown here is derived from an EMBL/GenBank/DDBJ whole genome shotgun (WGS) entry which is preliminary data.</text>
</comment>
<organism evidence="1 2">
    <name type="scientific">Prymnesium parvum</name>
    <name type="common">Toxic golden alga</name>
    <dbReference type="NCBI Taxonomy" id="97485"/>
    <lineage>
        <taxon>Eukaryota</taxon>
        <taxon>Haptista</taxon>
        <taxon>Haptophyta</taxon>
        <taxon>Prymnesiophyceae</taxon>
        <taxon>Prymnesiales</taxon>
        <taxon>Prymnesiaceae</taxon>
        <taxon>Prymnesium</taxon>
    </lineage>
</organism>
<evidence type="ECO:0000313" key="1">
    <source>
        <dbReference type="EMBL" id="KAL1503920.1"/>
    </source>
</evidence>
<sequence length="115" mass="12684">MWRIEVGKEGEEGMEVVVHGKKEEEERGGVEMVLRGSGGLPVRAVESVRPYDVPLLLQLRAACVLRPALLVLLAHLAVLVEHCVALRAGRRGRYPIRSAASLPAILQTLFLLRQL</sequence>
<keyword evidence="2" id="KW-1185">Reference proteome</keyword>
<proteinExistence type="predicted"/>
<name>A0AB34IRX4_PRYPA</name>
<accession>A0AB34IRX4</accession>
<gene>
    <name evidence="1" type="ORF">AB1Y20_012381</name>
</gene>